<evidence type="ECO:0000256" key="1">
    <source>
        <dbReference type="SAM" id="MobiDB-lite"/>
    </source>
</evidence>
<reference evidence="2 3" key="1">
    <citation type="submission" date="2017-06" db="EMBL/GenBank/DDBJ databases">
        <title>Genome of Fusarium nygamai isolate CS10214.</title>
        <authorList>
            <person name="Gardiner D.M."/>
            <person name="Obanor F."/>
            <person name="Kazan K."/>
        </authorList>
    </citation>
    <scope>NUCLEOTIDE SEQUENCE [LARGE SCALE GENOMIC DNA]</scope>
    <source>
        <strain evidence="2 3">CS10214</strain>
    </source>
</reference>
<protein>
    <submittedName>
        <fullName evidence="2">Uncharacterized protein</fullName>
    </submittedName>
</protein>
<keyword evidence="3" id="KW-1185">Reference proteome</keyword>
<gene>
    <name evidence="2" type="ORF">FNYG_08617</name>
</gene>
<feature type="compositionally biased region" description="Polar residues" evidence="1">
    <location>
        <begin position="1"/>
        <end position="14"/>
    </location>
</feature>
<evidence type="ECO:0000313" key="3">
    <source>
        <dbReference type="Proteomes" id="UP000236664"/>
    </source>
</evidence>
<evidence type="ECO:0000313" key="2">
    <source>
        <dbReference type="EMBL" id="PNP77891.1"/>
    </source>
</evidence>
<organism evidence="2 3">
    <name type="scientific">Gibberella nygamai</name>
    <name type="common">Bean root rot disease fungus</name>
    <name type="synonym">Fusarium nygamai</name>
    <dbReference type="NCBI Taxonomy" id="42673"/>
    <lineage>
        <taxon>Eukaryota</taxon>
        <taxon>Fungi</taxon>
        <taxon>Dikarya</taxon>
        <taxon>Ascomycota</taxon>
        <taxon>Pezizomycotina</taxon>
        <taxon>Sordariomycetes</taxon>
        <taxon>Hypocreomycetidae</taxon>
        <taxon>Hypocreales</taxon>
        <taxon>Nectriaceae</taxon>
        <taxon>Fusarium</taxon>
        <taxon>Fusarium fujikuroi species complex</taxon>
    </lineage>
</organism>
<feature type="compositionally biased region" description="Acidic residues" evidence="1">
    <location>
        <begin position="56"/>
        <end position="66"/>
    </location>
</feature>
<accession>A0A2K0W6J0</accession>
<comment type="caution">
    <text evidence="2">The sequence shown here is derived from an EMBL/GenBank/DDBJ whole genome shotgun (WGS) entry which is preliminary data.</text>
</comment>
<dbReference type="EMBL" id="MTQA01000119">
    <property type="protein sequence ID" value="PNP77891.1"/>
    <property type="molecule type" value="Genomic_DNA"/>
</dbReference>
<dbReference type="Proteomes" id="UP000236664">
    <property type="component" value="Unassembled WGS sequence"/>
</dbReference>
<proteinExistence type="predicted"/>
<name>A0A2K0W6J0_GIBNY</name>
<feature type="region of interest" description="Disordered" evidence="1">
    <location>
        <begin position="1"/>
        <end position="66"/>
    </location>
</feature>
<dbReference type="AlphaFoldDB" id="A0A2K0W6J0"/>
<sequence length="217" mass="25102">MDHTQYDSTSNQENIPPPYNRMPNQESVPPPYERVPVQENAPAVGPADFSIHNDSESDVPDSETISEVDEPDGLATMQNFLNSLSPMLLERKIWLYVAGFEDRLRQDVYHTPDAALAGGEYRRISQQYLQNTLGANWRMLQFGCFDDRELMLLIKRLLFKFRILNVILEHVALVLAAGEFRWHSRPVAVRGMLILLRVMVPFLSKWLDEELWIDWDA</sequence>